<sequence length="142" mass="14206">MGRELSVWGSPGGPDLEDDGDDCTGDGGEDHPRGARGHEVGSGSPLQRRHRPLQGGLCPLLGPVKEVGLGGDGGHVGFVGGIGGGNDGRGGSGDGIEGRDDGSENLAAASGAGSSWLGGLRRGYPGLRLSLRCEILEDIPSL</sequence>
<dbReference type="Proteomes" id="UP000504607">
    <property type="component" value="Chromosome 4"/>
</dbReference>
<evidence type="ECO:0000256" key="1">
    <source>
        <dbReference type="SAM" id="MobiDB-lite"/>
    </source>
</evidence>
<dbReference type="InParanoid" id="A0A6I9R9Y3"/>
<protein>
    <submittedName>
        <fullName evidence="3">Uncharacterized protein LOC105043883</fullName>
    </submittedName>
</protein>
<feature type="compositionally biased region" description="Acidic residues" evidence="1">
    <location>
        <begin position="15"/>
        <end position="24"/>
    </location>
</feature>
<gene>
    <name evidence="3" type="primary">LOC105043883</name>
</gene>
<feature type="compositionally biased region" description="Basic and acidic residues" evidence="1">
    <location>
        <begin position="28"/>
        <end position="39"/>
    </location>
</feature>
<name>A0A6I9R9Y3_ELAGV</name>
<dbReference type="RefSeq" id="XP_010919912.1">
    <property type="nucleotide sequence ID" value="XM_010921610.1"/>
</dbReference>
<feature type="region of interest" description="Disordered" evidence="1">
    <location>
        <begin position="1"/>
        <end position="57"/>
    </location>
</feature>
<keyword evidence="2" id="KW-1185">Reference proteome</keyword>
<accession>A0A6I9R9Y3</accession>
<organism evidence="2 3">
    <name type="scientific">Elaeis guineensis var. tenera</name>
    <name type="common">Oil palm</name>
    <dbReference type="NCBI Taxonomy" id="51953"/>
    <lineage>
        <taxon>Eukaryota</taxon>
        <taxon>Viridiplantae</taxon>
        <taxon>Streptophyta</taxon>
        <taxon>Embryophyta</taxon>
        <taxon>Tracheophyta</taxon>
        <taxon>Spermatophyta</taxon>
        <taxon>Magnoliopsida</taxon>
        <taxon>Liliopsida</taxon>
        <taxon>Arecaceae</taxon>
        <taxon>Arecoideae</taxon>
        <taxon>Cocoseae</taxon>
        <taxon>Elaeidinae</taxon>
        <taxon>Elaeis</taxon>
    </lineage>
</organism>
<evidence type="ECO:0000313" key="2">
    <source>
        <dbReference type="Proteomes" id="UP000504607"/>
    </source>
</evidence>
<reference evidence="3" key="1">
    <citation type="submission" date="2025-08" db="UniProtKB">
        <authorList>
            <consortium name="RefSeq"/>
        </authorList>
    </citation>
    <scope>IDENTIFICATION</scope>
</reference>
<proteinExistence type="predicted"/>
<evidence type="ECO:0000313" key="3">
    <source>
        <dbReference type="RefSeq" id="XP_010919912.1"/>
    </source>
</evidence>
<feature type="region of interest" description="Disordered" evidence="1">
    <location>
        <begin position="84"/>
        <end position="112"/>
    </location>
</feature>
<dbReference type="AlphaFoldDB" id="A0A6I9R9Y3"/>
<feature type="compositionally biased region" description="Gly residues" evidence="1">
    <location>
        <begin position="84"/>
        <end position="95"/>
    </location>
</feature>